<accession>A0ABV8A795</accession>
<proteinExistence type="predicted"/>
<comment type="caution">
    <text evidence="1">The sequence shown here is derived from an EMBL/GenBank/DDBJ whole genome shotgun (WGS) entry which is preliminary data.</text>
</comment>
<evidence type="ECO:0000313" key="2">
    <source>
        <dbReference type="Proteomes" id="UP001595748"/>
    </source>
</evidence>
<name>A0ABV8A795_9DEIO</name>
<sequence>MTDPARRLSWRSLENRVGLSALPAFHRAFLRWRGVDGADDLPVRRAGQRVQAELNRMVQGDLATRQGDDWHLIPGALEGFEEAAPYLPQESAPAGIG</sequence>
<dbReference type="Proteomes" id="UP001595748">
    <property type="component" value="Unassembled WGS sequence"/>
</dbReference>
<protein>
    <submittedName>
        <fullName evidence="1">Uncharacterized protein</fullName>
    </submittedName>
</protein>
<evidence type="ECO:0000313" key="1">
    <source>
        <dbReference type="EMBL" id="MFC3861588.1"/>
    </source>
</evidence>
<organism evidence="1 2">
    <name type="scientific">Deinococcus antarcticus</name>
    <dbReference type="NCBI Taxonomy" id="1298767"/>
    <lineage>
        <taxon>Bacteria</taxon>
        <taxon>Thermotogati</taxon>
        <taxon>Deinococcota</taxon>
        <taxon>Deinococci</taxon>
        <taxon>Deinococcales</taxon>
        <taxon>Deinococcaceae</taxon>
        <taxon>Deinococcus</taxon>
    </lineage>
</organism>
<keyword evidence="2" id="KW-1185">Reference proteome</keyword>
<reference evidence="2" key="1">
    <citation type="journal article" date="2019" name="Int. J. Syst. Evol. Microbiol.">
        <title>The Global Catalogue of Microorganisms (GCM) 10K type strain sequencing project: providing services to taxonomists for standard genome sequencing and annotation.</title>
        <authorList>
            <consortium name="The Broad Institute Genomics Platform"/>
            <consortium name="The Broad Institute Genome Sequencing Center for Infectious Disease"/>
            <person name="Wu L."/>
            <person name="Ma J."/>
        </authorList>
    </citation>
    <scope>NUCLEOTIDE SEQUENCE [LARGE SCALE GENOMIC DNA]</scope>
    <source>
        <strain evidence="2">CCTCC AB 2013263</strain>
    </source>
</reference>
<gene>
    <name evidence="1" type="ORF">ACFOPQ_12545</name>
</gene>
<dbReference type="EMBL" id="JBHRZF010000148">
    <property type="protein sequence ID" value="MFC3861588.1"/>
    <property type="molecule type" value="Genomic_DNA"/>
</dbReference>
<dbReference type="RefSeq" id="WP_380078633.1">
    <property type="nucleotide sequence ID" value="NZ_JBHRZF010000148.1"/>
</dbReference>